<organism evidence="2 3">
    <name type="scientific">Zophobas morio</name>
    <dbReference type="NCBI Taxonomy" id="2755281"/>
    <lineage>
        <taxon>Eukaryota</taxon>
        <taxon>Metazoa</taxon>
        <taxon>Ecdysozoa</taxon>
        <taxon>Arthropoda</taxon>
        <taxon>Hexapoda</taxon>
        <taxon>Insecta</taxon>
        <taxon>Pterygota</taxon>
        <taxon>Neoptera</taxon>
        <taxon>Endopterygota</taxon>
        <taxon>Coleoptera</taxon>
        <taxon>Polyphaga</taxon>
        <taxon>Cucujiformia</taxon>
        <taxon>Tenebrionidae</taxon>
        <taxon>Zophobas</taxon>
    </lineage>
</organism>
<evidence type="ECO:0000256" key="1">
    <source>
        <dbReference type="SAM" id="Phobius"/>
    </source>
</evidence>
<sequence>MQRILSLETSRSSNLTSEFVTKRLCCSFILTVAFFAVIGGFFLGRFATDKTLQKLKMEISEISKKITTLDKNLKSTFHDSLSNANCSAKIKCEHWKLPTQVPQEVSSKSLLDELNRCFSNG</sequence>
<keyword evidence="1" id="KW-1133">Transmembrane helix</keyword>
<name>A0AA38I957_9CUCU</name>
<evidence type="ECO:0000313" key="2">
    <source>
        <dbReference type="EMBL" id="KAJ3649559.1"/>
    </source>
</evidence>
<keyword evidence="1" id="KW-0472">Membrane</keyword>
<feature type="transmembrane region" description="Helical" evidence="1">
    <location>
        <begin position="20"/>
        <end position="47"/>
    </location>
</feature>
<comment type="caution">
    <text evidence="2">The sequence shown here is derived from an EMBL/GenBank/DDBJ whole genome shotgun (WGS) entry which is preliminary data.</text>
</comment>
<reference evidence="2" key="1">
    <citation type="journal article" date="2023" name="G3 (Bethesda)">
        <title>Whole genome assemblies of Zophobas morio and Tenebrio molitor.</title>
        <authorList>
            <person name="Kaur S."/>
            <person name="Stinson S.A."/>
            <person name="diCenzo G.C."/>
        </authorList>
    </citation>
    <scope>NUCLEOTIDE SEQUENCE</scope>
    <source>
        <strain evidence="2">QUZm001</strain>
    </source>
</reference>
<dbReference type="Proteomes" id="UP001168821">
    <property type="component" value="Unassembled WGS sequence"/>
</dbReference>
<keyword evidence="3" id="KW-1185">Reference proteome</keyword>
<dbReference type="AlphaFoldDB" id="A0AA38I957"/>
<keyword evidence="1" id="KW-0812">Transmembrane</keyword>
<evidence type="ECO:0000313" key="3">
    <source>
        <dbReference type="Proteomes" id="UP001168821"/>
    </source>
</evidence>
<proteinExistence type="predicted"/>
<protein>
    <submittedName>
        <fullName evidence="2">Uncharacterized protein</fullName>
    </submittedName>
</protein>
<gene>
    <name evidence="2" type="ORF">Zmor_021295</name>
</gene>
<dbReference type="EMBL" id="JALNTZ010000006">
    <property type="protein sequence ID" value="KAJ3649559.1"/>
    <property type="molecule type" value="Genomic_DNA"/>
</dbReference>
<accession>A0AA38I957</accession>